<feature type="transmembrane region" description="Helical" evidence="1">
    <location>
        <begin position="86"/>
        <end position="106"/>
    </location>
</feature>
<dbReference type="EMBL" id="KK583195">
    <property type="protein sequence ID" value="KDO32378.1"/>
    <property type="molecule type" value="Genomic_DNA"/>
</dbReference>
<protein>
    <submittedName>
        <fullName evidence="2">Uncharacterized protein</fullName>
    </submittedName>
</protein>
<reference evidence="2 3" key="1">
    <citation type="journal article" date="2013" name="PLoS Genet.">
        <title>Distinctive expansion of potential virulence genes in the genome of the oomycete fish pathogen Saprolegnia parasitica.</title>
        <authorList>
            <person name="Jiang R.H."/>
            <person name="de Bruijn I."/>
            <person name="Haas B.J."/>
            <person name="Belmonte R."/>
            <person name="Lobach L."/>
            <person name="Christie J."/>
            <person name="van den Ackerveken G."/>
            <person name="Bottin A."/>
            <person name="Bulone V."/>
            <person name="Diaz-Moreno S.M."/>
            <person name="Dumas B."/>
            <person name="Fan L."/>
            <person name="Gaulin E."/>
            <person name="Govers F."/>
            <person name="Grenville-Briggs L.J."/>
            <person name="Horner N.R."/>
            <person name="Levin J.Z."/>
            <person name="Mammella M."/>
            <person name="Meijer H.J."/>
            <person name="Morris P."/>
            <person name="Nusbaum C."/>
            <person name="Oome S."/>
            <person name="Phillips A.J."/>
            <person name="van Rooyen D."/>
            <person name="Rzeszutek E."/>
            <person name="Saraiva M."/>
            <person name="Secombes C.J."/>
            <person name="Seidl M.F."/>
            <person name="Snel B."/>
            <person name="Stassen J.H."/>
            <person name="Sykes S."/>
            <person name="Tripathy S."/>
            <person name="van den Berg H."/>
            <person name="Vega-Arreguin J.C."/>
            <person name="Wawra S."/>
            <person name="Young S.K."/>
            <person name="Zeng Q."/>
            <person name="Dieguez-Uribeondo J."/>
            <person name="Russ C."/>
            <person name="Tyler B.M."/>
            <person name="van West P."/>
        </authorList>
    </citation>
    <scope>NUCLEOTIDE SEQUENCE [LARGE SCALE GENOMIC DNA]</scope>
    <source>
        <strain evidence="2 3">CBS 223.65</strain>
    </source>
</reference>
<gene>
    <name evidence="2" type="ORF">SPRG_02855</name>
</gene>
<dbReference type="RefSeq" id="XP_012196832.1">
    <property type="nucleotide sequence ID" value="XM_012341442.1"/>
</dbReference>
<evidence type="ECO:0000313" key="2">
    <source>
        <dbReference type="EMBL" id="KDO32378.1"/>
    </source>
</evidence>
<dbReference type="OrthoDB" id="70796at2759"/>
<dbReference type="VEuPathDB" id="FungiDB:SPRG_02855"/>
<organism evidence="2 3">
    <name type="scientific">Saprolegnia parasitica (strain CBS 223.65)</name>
    <dbReference type="NCBI Taxonomy" id="695850"/>
    <lineage>
        <taxon>Eukaryota</taxon>
        <taxon>Sar</taxon>
        <taxon>Stramenopiles</taxon>
        <taxon>Oomycota</taxon>
        <taxon>Saprolegniomycetes</taxon>
        <taxon>Saprolegniales</taxon>
        <taxon>Saprolegniaceae</taxon>
        <taxon>Saprolegnia</taxon>
    </lineage>
</organism>
<dbReference type="GeneID" id="24125394"/>
<dbReference type="KEGG" id="spar:SPRG_02855"/>
<keyword evidence="3" id="KW-1185">Reference proteome</keyword>
<dbReference type="OMA" id="PRHAKYV"/>
<keyword evidence="1" id="KW-0812">Transmembrane</keyword>
<keyword evidence="1" id="KW-0472">Membrane</keyword>
<keyword evidence="1" id="KW-1133">Transmembrane helix</keyword>
<proteinExistence type="predicted"/>
<evidence type="ECO:0000313" key="3">
    <source>
        <dbReference type="Proteomes" id="UP000030745"/>
    </source>
</evidence>
<dbReference type="AlphaFoldDB" id="A0A067CPE8"/>
<accession>A0A067CPE8</accession>
<evidence type="ECO:0000256" key="1">
    <source>
        <dbReference type="SAM" id="Phobius"/>
    </source>
</evidence>
<name>A0A067CPE8_SAPPC</name>
<dbReference type="Proteomes" id="UP000030745">
    <property type="component" value="Unassembled WGS sequence"/>
</dbReference>
<sequence length="107" mass="12004">MRPAYAIVLLAAVADGRQPPAADVYAWDPLRSVHTPVFAFSHAAYEMALANDPRHAKYVQRHTSAAEPAKKPHIKVLERKHKYPTLAVVISMTVLLTSMYIIMQFFS</sequence>